<protein>
    <submittedName>
        <fullName evidence="2">Uncharacterized protein</fullName>
    </submittedName>
</protein>
<reference evidence="1" key="4">
    <citation type="submission" date="2024-05" db="EMBL/GenBank/DDBJ databases">
        <authorList>
            <person name="Sun Q."/>
            <person name="Zhou Y."/>
        </authorList>
    </citation>
    <scope>NUCLEOTIDE SEQUENCE</scope>
    <source>
        <strain evidence="1">CGMCC 1.15931</strain>
    </source>
</reference>
<accession>A0A6I3SZ26</accession>
<reference evidence="4" key="2">
    <citation type="journal article" date="2019" name="Int. J. Syst. Evol. Microbiol.">
        <title>The Global Catalogue of Microorganisms (GCM) 10K type strain sequencing project: providing services to taxonomists for standard genome sequencing and annotation.</title>
        <authorList>
            <consortium name="The Broad Institute Genomics Platform"/>
            <consortium name="The Broad Institute Genome Sequencing Center for Infectious Disease"/>
            <person name="Wu L."/>
            <person name="Ma J."/>
        </authorList>
    </citation>
    <scope>NUCLEOTIDE SEQUENCE [LARGE SCALE GENOMIC DNA]</scope>
    <source>
        <strain evidence="4">CGMCC 1.15931</strain>
    </source>
</reference>
<proteinExistence type="predicted"/>
<comment type="caution">
    <text evidence="2">The sequence shown here is derived from an EMBL/GenBank/DDBJ whole genome shotgun (WGS) entry which is preliminary data.</text>
</comment>
<name>A0A6I3SZ26_9BURK</name>
<dbReference type="EMBL" id="WNKZ01000053">
    <property type="protein sequence ID" value="MTV54518.1"/>
    <property type="molecule type" value="Genomic_DNA"/>
</dbReference>
<dbReference type="AlphaFoldDB" id="A0A6I3SZ26"/>
<evidence type="ECO:0000313" key="2">
    <source>
        <dbReference type="EMBL" id="MTV54518.1"/>
    </source>
</evidence>
<organism evidence="2 3">
    <name type="scientific">Pseudoduganella buxea</name>
    <dbReference type="NCBI Taxonomy" id="1949069"/>
    <lineage>
        <taxon>Bacteria</taxon>
        <taxon>Pseudomonadati</taxon>
        <taxon>Pseudomonadota</taxon>
        <taxon>Betaproteobacteria</taxon>
        <taxon>Burkholderiales</taxon>
        <taxon>Oxalobacteraceae</taxon>
        <taxon>Telluria group</taxon>
        <taxon>Pseudoduganella</taxon>
    </lineage>
</organism>
<evidence type="ECO:0000313" key="3">
    <source>
        <dbReference type="Proteomes" id="UP000430634"/>
    </source>
</evidence>
<sequence>MKSNLKHIFDKITRGAASSEEWRTLEREGLIALAVHIGAADRGVQIAADKAALVAEAVMAARADGCADVRRIRATLEGEEHVENLSH</sequence>
<dbReference type="Proteomes" id="UP000430634">
    <property type="component" value="Unassembled WGS sequence"/>
</dbReference>
<gene>
    <name evidence="1" type="ORF">GCM10011572_34980</name>
    <name evidence="2" type="ORF">GM672_17450</name>
</gene>
<evidence type="ECO:0000313" key="1">
    <source>
        <dbReference type="EMBL" id="GGC10548.1"/>
    </source>
</evidence>
<reference evidence="2 3" key="3">
    <citation type="submission" date="2019-11" db="EMBL/GenBank/DDBJ databases">
        <title>Type strains purchased from KCTC, JCM and DSMZ.</title>
        <authorList>
            <person name="Lu H."/>
        </authorList>
    </citation>
    <scope>NUCLEOTIDE SEQUENCE [LARGE SCALE GENOMIC DNA]</scope>
    <source>
        <strain evidence="2 3">KCTC 52429</strain>
    </source>
</reference>
<dbReference type="RefSeq" id="WP_155471808.1">
    <property type="nucleotide sequence ID" value="NZ_BMKG01000015.1"/>
</dbReference>
<evidence type="ECO:0000313" key="4">
    <source>
        <dbReference type="Proteomes" id="UP000622638"/>
    </source>
</evidence>
<dbReference type="Proteomes" id="UP000622638">
    <property type="component" value="Unassembled WGS sequence"/>
</dbReference>
<reference evidence="1" key="1">
    <citation type="journal article" date="2014" name="Int. J. Syst. Evol. Microbiol.">
        <title>Complete genome of a new Firmicutes species belonging to the dominant human colonic microbiota ('Ruminococcus bicirculans') reveals two chromosomes and a selective capacity to utilize plant glucans.</title>
        <authorList>
            <consortium name="NISC Comparative Sequencing Program"/>
            <person name="Wegmann U."/>
            <person name="Louis P."/>
            <person name="Goesmann A."/>
            <person name="Henrissat B."/>
            <person name="Duncan S.H."/>
            <person name="Flint H.J."/>
        </authorList>
    </citation>
    <scope>NUCLEOTIDE SEQUENCE</scope>
    <source>
        <strain evidence="1">CGMCC 1.15931</strain>
    </source>
</reference>
<dbReference type="EMBL" id="BMKG01000015">
    <property type="protein sequence ID" value="GGC10548.1"/>
    <property type="molecule type" value="Genomic_DNA"/>
</dbReference>
<keyword evidence="4" id="KW-1185">Reference proteome</keyword>